<protein>
    <submittedName>
        <fullName evidence="2">Tetratricopeptide repeat protein</fullName>
    </submittedName>
</protein>
<comment type="caution">
    <text evidence="2">The sequence shown here is derived from an EMBL/GenBank/DDBJ whole genome shotgun (WGS) entry which is preliminary data.</text>
</comment>
<evidence type="ECO:0000256" key="1">
    <source>
        <dbReference type="PROSITE-ProRule" id="PRU00339"/>
    </source>
</evidence>
<dbReference type="Pfam" id="PF14559">
    <property type="entry name" value="TPR_19"/>
    <property type="match status" value="2"/>
</dbReference>
<dbReference type="InterPro" id="IPR052943">
    <property type="entry name" value="TMTC_O-mannosyl-trnsfr"/>
</dbReference>
<dbReference type="Gene3D" id="1.25.40.10">
    <property type="entry name" value="Tetratricopeptide repeat domain"/>
    <property type="match status" value="3"/>
</dbReference>
<dbReference type="PANTHER" id="PTHR44809">
    <property type="match status" value="1"/>
</dbReference>
<feature type="repeat" description="TPR" evidence="1">
    <location>
        <begin position="32"/>
        <end position="65"/>
    </location>
</feature>
<proteinExistence type="predicted"/>
<dbReference type="RefSeq" id="WP_263542027.1">
    <property type="nucleotide sequence ID" value="NZ_JAOVZO020000009.1"/>
</dbReference>
<reference evidence="2" key="1">
    <citation type="submission" date="2023-02" db="EMBL/GenBank/DDBJ databases">
        <title>Tahibacter soli sp. nov. isolated from soil.</title>
        <authorList>
            <person name="Baek J.H."/>
            <person name="Lee J.K."/>
            <person name="Choi D.G."/>
            <person name="Jeon C.O."/>
        </authorList>
    </citation>
    <scope>NUCLEOTIDE SEQUENCE</scope>
    <source>
        <strain evidence="2">BL</strain>
    </source>
</reference>
<feature type="repeat" description="TPR" evidence="1">
    <location>
        <begin position="134"/>
        <end position="167"/>
    </location>
</feature>
<keyword evidence="3" id="KW-1185">Reference proteome</keyword>
<dbReference type="Pfam" id="PF13432">
    <property type="entry name" value="TPR_16"/>
    <property type="match status" value="2"/>
</dbReference>
<dbReference type="InterPro" id="IPR011990">
    <property type="entry name" value="TPR-like_helical_dom_sf"/>
</dbReference>
<gene>
    <name evidence="2" type="ORF">OD750_008025</name>
</gene>
<dbReference type="EMBL" id="JAOVZO020000009">
    <property type="protein sequence ID" value="MDC8012492.1"/>
    <property type="molecule type" value="Genomic_DNA"/>
</dbReference>
<keyword evidence="1" id="KW-0802">TPR repeat</keyword>
<accession>A0A9X4BIR3</accession>
<dbReference type="SUPFAM" id="SSF48452">
    <property type="entry name" value="TPR-like"/>
    <property type="match status" value="3"/>
</dbReference>
<evidence type="ECO:0000313" key="3">
    <source>
        <dbReference type="Proteomes" id="UP001139971"/>
    </source>
</evidence>
<dbReference type="PROSITE" id="PS50005">
    <property type="entry name" value="TPR"/>
    <property type="match status" value="3"/>
</dbReference>
<organism evidence="2 3">
    <name type="scientific">Tahibacter soli</name>
    <dbReference type="NCBI Taxonomy" id="2983605"/>
    <lineage>
        <taxon>Bacteria</taxon>
        <taxon>Pseudomonadati</taxon>
        <taxon>Pseudomonadota</taxon>
        <taxon>Gammaproteobacteria</taxon>
        <taxon>Lysobacterales</taxon>
        <taxon>Rhodanobacteraceae</taxon>
        <taxon>Tahibacter</taxon>
    </lineage>
</organism>
<feature type="repeat" description="TPR" evidence="1">
    <location>
        <begin position="236"/>
        <end position="269"/>
    </location>
</feature>
<dbReference type="InterPro" id="IPR019734">
    <property type="entry name" value="TPR_rpt"/>
</dbReference>
<name>A0A9X4BIR3_9GAMM</name>
<dbReference type="AlphaFoldDB" id="A0A9X4BIR3"/>
<sequence>MLDEYLKLQLNGRLDEAESGYRALLASQPDNVDVLHMLGALRRQRRDYAEARLLFDRAYALAPDRADVLLDLAGLYLLDGDNVGARVTVERALALDPNLPGAYNLLAQLVEAQGDGAKAESLYRTSLRQREDDPIALGGLGRILLDRGELDKALSYLTAAADRAPKDGVIQLYLARALTLKGNTTFAEQAARNALALQPNLHAARFLLGQLVLEAGNVDEARAHFTGLLDVADFRAIALFGLGDVVRKSGDLEQAVALYRQALALQPRQVRAVQMLAGSLAALGREDEAVALYRQYLTDYPEELTIEAALGDLLSQLGDLAGAQAVWNQIAQRRPGDPTPLQRLALLHERFGDHAGADALAARVAEFTADDPDLILLRARSAQREGRDADAVALLETLRPLQLHPRHVSQAAHRYGVLADRRDDVAQALPAFVESQSMLEARVHEQPPLTDEFLARLSEPAPAPAGKAPVFLVGLPGGMVERVAALISGQPGVQLLRDRAMGTAQRRDDFFNPAFAAFTADPQQAAERRARWDAEAARTGADLEGQVQVDWLLRWDARFLPLIRHSFPGATLVIVEREDSRDLLVNWLAYGWLEGFPAFDPDAAATWLGTALEHTRICNEAQGLKVVRVDPDALFADPIGNGRALAQALGLAQLVPGGPQFGLGGLPLGLPPGAGRRTKACLPAPTPNCRVAADGSTGACAPAGSGSGRGASTQ</sequence>
<dbReference type="SMART" id="SM00028">
    <property type="entry name" value="TPR"/>
    <property type="match status" value="7"/>
</dbReference>
<evidence type="ECO:0000313" key="2">
    <source>
        <dbReference type="EMBL" id="MDC8012492.1"/>
    </source>
</evidence>
<dbReference type="PROSITE" id="PS50293">
    <property type="entry name" value="TPR_REGION"/>
    <property type="match status" value="1"/>
</dbReference>
<dbReference type="Proteomes" id="UP001139971">
    <property type="component" value="Unassembled WGS sequence"/>
</dbReference>
<dbReference type="PANTHER" id="PTHR44809:SF1">
    <property type="entry name" value="PROTEIN O-MANNOSYL-TRANSFERASE TMTC1"/>
    <property type="match status" value="1"/>
</dbReference>